<reference evidence="1 2" key="1">
    <citation type="submission" date="2018-11" db="EMBL/GenBank/DDBJ databases">
        <authorList>
            <consortium name="Pathogen Informatics"/>
        </authorList>
    </citation>
    <scope>NUCLEOTIDE SEQUENCE [LARGE SCALE GENOMIC DNA]</scope>
</reference>
<protein>
    <submittedName>
        <fullName evidence="1">Uncharacterized protein</fullName>
    </submittedName>
</protein>
<dbReference type="AlphaFoldDB" id="A0A3P7L438"/>
<sequence length="77" mass="9063">MAFYFQDILIHLNQWLLTPRNNSDRISYEQKKKPQITEVLEELLTILTLVAGNERDFGARGMKLAIPTYQVPVQRRM</sequence>
<proteinExistence type="predicted"/>
<dbReference type="Pfam" id="PF10274">
    <property type="entry name" value="ParcG"/>
    <property type="match status" value="1"/>
</dbReference>
<dbReference type="Proteomes" id="UP000281553">
    <property type="component" value="Unassembled WGS sequence"/>
</dbReference>
<name>A0A3P7L438_DIBLA</name>
<accession>A0A3P7L438</accession>
<keyword evidence="2" id="KW-1185">Reference proteome</keyword>
<gene>
    <name evidence="1" type="ORF">DILT_LOCUS8006</name>
</gene>
<evidence type="ECO:0000313" key="2">
    <source>
        <dbReference type="Proteomes" id="UP000281553"/>
    </source>
</evidence>
<dbReference type="InterPro" id="IPR019399">
    <property type="entry name" value="Parkin_co-regulated_protein"/>
</dbReference>
<organism evidence="1 2">
    <name type="scientific">Dibothriocephalus latus</name>
    <name type="common">Fish tapeworm</name>
    <name type="synonym">Diphyllobothrium latum</name>
    <dbReference type="NCBI Taxonomy" id="60516"/>
    <lineage>
        <taxon>Eukaryota</taxon>
        <taxon>Metazoa</taxon>
        <taxon>Spiralia</taxon>
        <taxon>Lophotrochozoa</taxon>
        <taxon>Platyhelminthes</taxon>
        <taxon>Cestoda</taxon>
        <taxon>Eucestoda</taxon>
        <taxon>Diphyllobothriidea</taxon>
        <taxon>Diphyllobothriidae</taxon>
        <taxon>Dibothriocephalus</taxon>
    </lineage>
</organism>
<evidence type="ECO:0000313" key="1">
    <source>
        <dbReference type="EMBL" id="VDN12175.1"/>
    </source>
</evidence>
<dbReference type="EMBL" id="UYRU01053259">
    <property type="protein sequence ID" value="VDN12175.1"/>
    <property type="molecule type" value="Genomic_DNA"/>
</dbReference>